<name>A0A9W6ZEX1_9STRA</name>
<evidence type="ECO:0000313" key="2">
    <source>
        <dbReference type="EMBL" id="GMH53114.1"/>
    </source>
</evidence>
<accession>A0A9W6ZEX1</accession>
<dbReference type="AlphaFoldDB" id="A0A9W6ZEX1"/>
<protein>
    <submittedName>
        <fullName evidence="2">Uncharacterized protein</fullName>
    </submittedName>
</protein>
<dbReference type="EMBL" id="BLQM01000031">
    <property type="protein sequence ID" value="GMH53114.1"/>
    <property type="molecule type" value="Genomic_DNA"/>
</dbReference>
<sequence length="145" mass="16239">MSLLSVLSHNLPEYQVHNWAKSGSLKSIKKFNNVRVEDYDWTVNDPFDSTPLYYACHSGACKGDIELVTYLLGLGEYGEDVIERCYVNAISEDVKRVLRGSEVNGNQRVTLTVEKEIEKPEGVEEGGGDMGLANLFREEEKGGDY</sequence>
<evidence type="ECO:0000313" key="3">
    <source>
        <dbReference type="Proteomes" id="UP001162640"/>
    </source>
</evidence>
<reference evidence="3" key="1">
    <citation type="journal article" date="2023" name="Commun. Biol.">
        <title>Genome analysis of Parmales, the sister group of diatoms, reveals the evolutionary specialization of diatoms from phago-mixotrophs to photoautotrophs.</title>
        <authorList>
            <person name="Ban H."/>
            <person name="Sato S."/>
            <person name="Yoshikawa S."/>
            <person name="Yamada K."/>
            <person name="Nakamura Y."/>
            <person name="Ichinomiya M."/>
            <person name="Sato N."/>
            <person name="Blanc-Mathieu R."/>
            <person name="Endo H."/>
            <person name="Kuwata A."/>
            <person name="Ogata H."/>
        </authorList>
    </citation>
    <scope>NUCLEOTIDE SEQUENCE [LARGE SCALE GENOMIC DNA]</scope>
</reference>
<organism evidence="2 3">
    <name type="scientific">Triparma laevis f. inornata</name>
    <dbReference type="NCBI Taxonomy" id="1714386"/>
    <lineage>
        <taxon>Eukaryota</taxon>
        <taxon>Sar</taxon>
        <taxon>Stramenopiles</taxon>
        <taxon>Ochrophyta</taxon>
        <taxon>Bolidophyceae</taxon>
        <taxon>Parmales</taxon>
        <taxon>Triparmaceae</taxon>
        <taxon>Triparma</taxon>
    </lineage>
</organism>
<dbReference type="Proteomes" id="UP001162640">
    <property type="component" value="Unassembled WGS sequence"/>
</dbReference>
<gene>
    <name evidence="2" type="ORF">TL16_g01376</name>
</gene>
<comment type="caution">
    <text evidence="2">The sequence shown here is derived from an EMBL/GenBank/DDBJ whole genome shotgun (WGS) entry which is preliminary data.</text>
</comment>
<feature type="region of interest" description="Disordered" evidence="1">
    <location>
        <begin position="119"/>
        <end position="145"/>
    </location>
</feature>
<proteinExistence type="predicted"/>
<feature type="compositionally biased region" description="Basic and acidic residues" evidence="1">
    <location>
        <begin position="136"/>
        <end position="145"/>
    </location>
</feature>
<evidence type="ECO:0000256" key="1">
    <source>
        <dbReference type="SAM" id="MobiDB-lite"/>
    </source>
</evidence>